<sequence>MTSRRSLLLVMTAAFALALALGAAYFLMRDDPSGYASQDLDGRTVEWDRRPDAEGSAVRETGERFEVASVDLSVPLLSAVVANGEINPPTLTDAFWYRETAELGGPGTSVIALHAVRGGRGPGNALVDVEGANPALRVHPGDLLDAGSVRYQVTGTMIASKQETAADPRIWGESDHDALAVITCVPTDDRNAVIFATAVGNTE</sequence>
<gene>
    <name evidence="4" type="ORF">BJ975_001499</name>
    <name evidence="2" type="ORF">IDH50_10860</name>
    <name evidence="3" type="ORF">IDH50_12900</name>
</gene>
<accession>A0A8I0FZE9</accession>
<evidence type="ECO:0000313" key="5">
    <source>
        <dbReference type="Proteomes" id="UP000587211"/>
    </source>
</evidence>
<dbReference type="Proteomes" id="UP000587211">
    <property type="component" value="Unassembled WGS sequence"/>
</dbReference>
<evidence type="ECO:0000256" key="1">
    <source>
        <dbReference type="ARBA" id="ARBA00022801"/>
    </source>
</evidence>
<dbReference type="Proteomes" id="UP000659061">
    <property type="component" value="Unassembled WGS sequence"/>
</dbReference>
<dbReference type="InterPro" id="IPR023365">
    <property type="entry name" value="Sortase_dom-sf"/>
</dbReference>
<evidence type="ECO:0000313" key="2">
    <source>
        <dbReference type="EMBL" id="MBD1270732.1"/>
    </source>
</evidence>
<name>A0A8I0FZE9_9ACTN</name>
<evidence type="ECO:0000313" key="6">
    <source>
        <dbReference type="Proteomes" id="UP000659061"/>
    </source>
</evidence>
<keyword evidence="1" id="KW-0378">Hydrolase</keyword>
<dbReference type="Pfam" id="PF04203">
    <property type="entry name" value="Sortase"/>
    <property type="match status" value="1"/>
</dbReference>
<reference evidence="4 5" key="1">
    <citation type="submission" date="2020-07" db="EMBL/GenBank/DDBJ databases">
        <title>Sequencing the genomes of 1000 actinobacteria strains.</title>
        <authorList>
            <person name="Klenk H.-P."/>
        </authorList>
    </citation>
    <scope>NUCLEOTIDE SEQUENCE [LARGE SCALE GENOMIC DNA]</scope>
    <source>
        <strain evidence="4 5">DSM 19087</strain>
    </source>
</reference>
<comment type="caution">
    <text evidence="2">The sequence shown here is derived from an EMBL/GenBank/DDBJ whole genome shotgun (WGS) entry which is preliminary data.</text>
</comment>
<dbReference type="EMBL" id="JACWMT010000003">
    <property type="protein sequence ID" value="MBD1271136.1"/>
    <property type="molecule type" value="Genomic_DNA"/>
</dbReference>
<reference evidence="2" key="2">
    <citation type="submission" date="2020-09" db="EMBL/GenBank/DDBJ databases">
        <title>Novel species in genus Aeromicrobium.</title>
        <authorList>
            <person name="Zhang G."/>
        </authorList>
    </citation>
    <scope>NUCLEOTIDE SEQUENCE</scope>
    <source>
        <strain evidence="2">SSW1-57</strain>
    </source>
</reference>
<protein>
    <submittedName>
        <fullName evidence="2">Class F sortase</fullName>
    </submittedName>
</protein>
<dbReference type="RefSeq" id="WP_179424563.1">
    <property type="nucleotide sequence ID" value="NZ_BAAAMP010000001.1"/>
</dbReference>
<dbReference type="EMBL" id="JACWMT010000002">
    <property type="protein sequence ID" value="MBD1270732.1"/>
    <property type="molecule type" value="Genomic_DNA"/>
</dbReference>
<dbReference type="AlphaFoldDB" id="A0A8I0FZE9"/>
<proteinExistence type="predicted"/>
<keyword evidence="5" id="KW-1185">Reference proteome</keyword>
<dbReference type="Gene3D" id="2.40.260.10">
    <property type="entry name" value="Sortase"/>
    <property type="match status" value="1"/>
</dbReference>
<dbReference type="CDD" id="cd05829">
    <property type="entry name" value="Sortase_F"/>
    <property type="match status" value="1"/>
</dbReference>
<organism evidence="2 6">
    <name type="scientific">Aeromicrobium tamlense</name>
    <dbReference type="NCBI Taxonomy" id="375541"/>
    <lineage>
        <taxon>Bacteria</taxon>
        <taxon>Bacillati</taxon>
        <taxon>Actinomycetota</taxon>
        <taxon>Actinomycetes</taxon>
        <taxon>Propionibacteriales</taxon>
        <taxon>Nocardioidaceae</taxon>
        <taxon>Aeromicrobium</taxon>
    </lineage>
</organism>
<evidence type="ECO:0000313" key="4">
    <source>
        <dbReference type="EMBL" id="NYI38124.1"/>
    </source>
</evidence>
<dbReference type="InterPro" id="IPR005754">
    <property type="entry name" value="Sortase"/>
</dbReference>
<evidence type="ECO:0000313" key="3">
    <source>
        <dbReference type="EMBL" id="MBD1271136.1"/>
    </source>
</evidence>
<dbReference type="EMBL" id="JACBZN010000001">
    <property type="protein sequence ID" value="NYI38124.1"/>
    <property type="molecule type" value="Genomic_DNA"/>
</dbReference>
<dbReference type="InterPro" id="IPR042001">
    <property type="entry name" value="Sortase_F"/>
</dbReference>